<dbReference type="CDD" id="cd00063">
    <property type="entry name" value="FN3"/>
    <property type="match status" value="2"/>
</dbReference>
<feature type="domain" description="Ig-like" evidence="3">
    <location>
        <begin position="139"/>
        <end position="226"/>
    </location>
</feature>
<dbReference type="GO" id="GO:0050808">
    <property type="term" value="P:synapse organization"/>
    <property type="evidence" value="ECO:0007669"/>
    <property type="project" value="TreeGrafter"/>
</dbReference>
<evidence type="ECO:0000313" key="5">
    <source>
        <dbReference type="EMBL" id="KAA3679406.1"/>
    </source>
</evidence>
<dbReference type="SUPFAM" id="SSF48726">
    <property type="entry name" value="Immunoglobulin"/>
    <property type="match status" value="5"/>
</dbReference>
<dbReference type="EMBL" id="QNGE01000748">
    <property type="protein sequence ID" value="KAA3679406.1"/>
    <property type="molecule type" value="Genomic_DNA"/>
</dbReference>
<gene>
    <name evidence="5" type="ORF">DEA37_0010635</name>
</gene>
<dbReference type="SMART" id="SM00060">
    <property type="entry name" value="FN3"/>
    <property type="match status" value="2"/>
</dbReference>
<evidence type="ECO:0000259" key="3">
    <source>
        <dbReference type="PROSITE" id="PS50835"/>
    </source>
</evidence>
<reference evidence="5 6" key="1">
    <citation type="journal article" date="2019" name="Gigascience">
        <title>Whole-genome sequence of the oriental lung fluke Paragonimus westermani.</title>
        <authorList>
            <person name="Oey H."/>
            <person name="Zakrzewski M."/>
            <person name="Narain K."/>
            <person name="Devi K.R."/>
            <person name="Agatsuma T."/>
            <person name="Nawaratna S."/>
            <person name="Gobert G.N."/>
            <person name="Jones M.K."/>
            <person name="Ragan M.A."/>
            <person name="McManus D.P."/>
            <person name="Krause L."/>
        </authorList>
    </citation>
    <scope>NUCLEOTIDE SEQUENCE [LARGE SCALE GENOMIC DNA]</scope>
    <source>
        <strain evidence="5 6">IND2009</strain>
    </source>
</reference>
<keyword evidence="2" id="KW-0732">Signal</keyword>
<dbReference type="InterPro" id="IPR036116">
    <property type="entry name" value="FN3_sf"/>
</dbReference>
<dbReference type="GO" id="GO:0030424">
    <property type="term" value="C:axon"/>
    <property type="evidence" value="ECO:0007669"/>
    <property type="project" value="TreeGrafter"/>
</dbReference>
<dbReference type="PANTHER" id="PTHR45080:SF21">
    <property type="entry name" value="INACTIVE TYROSINE-PROTEIN KINASE 7"/>
    <property type="match status" value="1"/>
</dbReference>
<dbReference type="GO" id="GO:0005886">
    <property type="term" value="C:plasma membrane"/>
    <property type="evidence" value="ECO:0007669"/>
    <property type="project" value="TreeGrafter"/>
</dbReference>
<dbReference type="CDD" id="cd00096">
    <property type="entry name" value="Ig"/>
    <property type="match status" value="3"/>
</dbReference>
<feature type="signal peptide" evidence="2">
    <location>
        <begin position="1"/>
        <end position="21"/>
    </location>
</feature>
<dbReference type="InterPro" id="IPR050958">
    <property type="entry name" value="Cell_Adh-Cytoskel_Orgn"/>
</dbReference>
<evidence type="ECO:0000259" key="4">
    <source>
        <dbReference type="PROSITE" id="PS50853"/>
    </source>
</evidence>
<dbReference type="InterPro" id="IPR013783">
    <property type="entry name" value="Ig-like_fold"/>
</dbReference>
<feature type="domain" description="Ig-like" evidence="3">
    <location>
        <begin position="37"/>
        <end position="128"/>
    </location>
</feature>
<dbReference type="GO" id="GO:0007156">
    <property type="term" value="P:homophilic cell adhesion via plasma membrane adhesion molecules"/>
    <property type="evidence" value="ECO:0007669"/>
    <property type="project" value="TreeGrafter"/>
</dbReference>
<keyword evidence="6" id="KW-1185">Reference proteome</keyword>
<dbReference type="Pfam" id="PF13927">
    <property type="entry name" value="Ig_3"/>
    <property type="match status" value="1"/>
</dbReference>
<dbReference type="SUPFAM" id="SSF49265">
    <property type="entry name" value="Fibronectin type III"/>
    <property type="match status" value="1"/>
</dbReference>
<dbReference type="Proteomes" id="UP000324629">
    <property type="component" value="Unassembled WGS sequence"/>
</dbReference>
<dbReference type="SMART" id="SM00409">
    <property type="entry name" value="IG"/>
    <property type="match status" value="4"/>
</dbReference>
<dbReference type="InterPro" id="IPR003961">
    <property type="entry name" value="FN3_dom"/>
</dbReference>
<comment type="caution">
    <text evidence="5">The sequence shown here is derived from an EMBL/GenBank/DDBJ whole genome shotgun (WGS) entry which is preliminary data.</text>
</comment>
<dbReference type="SMART" id="SM00408">
    <property type="entry name" value="IGc2"/>
    <property type="match status" value="4"/>
</dbReference>
<organism evidence="5 6">
    <name type="scientific">Paragonimus westermani</name>
    <dbReference type="NCBI Taxonomy" id="34504"/>
    <lineage>
        <taxon>Eukaryota</taxon>
        <taxon>Metazoa</taxon>
        <taxon>Spiralia</taxon>
        <taxon>Lophotrochozoa</taxon>
        <taxon>Platyhelminthes</taxon>
        <taxon>Trematoda</taxon>
        <taxon>Digenea</taxon>
        <taxon>Plagiorchiida</taxon>
        <taxon>Troglotremata</taxon>
        <taxon>Troglotrematidae</taxon>
        <taxon>Paragonimus</taxon>
    </lineage>
</organism>
<dbReference type="AlphaFoldDB" id="A0A5J4NUW5"/>
<protein>
    <submittedName>
        <fullName evidence="5">Neural cell adhesion molecule</fullName>
    </submittedName>
</protein>
<sequence length="875" mass="99625">MEIRRFAIISVILCIVSSAGAIDLRIEGKDKSGQIFVQTGDNLVLTCVYYSLSLEGSVLEWYSPSSPRQPVSSSSKASVYWKEEVGKKRYILVVRSVSIDDSGKYTCRMGRQDGDQFREMARDEVDVTVERSILATDCPTEQWIPLSTSKQTLDKDSVYFTQSVTIRCTIQALPSPIIDWRFRGKQISTGSHYTISVTGLTIFQPTEEDAGIYTVIARQPQHAAVYDIQVFVFNRPRITYGPVIAGPYENAVVCNREAYLQCLAEGNPPPTVRWYRLRDPQIELNRLDPHKYFVNTNHQVGTLRIARAQFPEDSDIYICRALVSVPNVYDQSSMGMFDEARLQINVTLPPHLIPLTTMNRFVDLGDSVTVQCKVRATDPLELYYQRLYSNESYVIGTQPNDSRIEVRLELDEEDRLNHNLYLTIHNTTHQDTWNYTCYAHNVGYVRYWNTTIQVMQRPQMLRLGHPTNSLDEWSTLRFGWRHNATNLTCGSFGMPHPTWTWYRRGEQILNAVNSTFNIISWDHWNWSQSWLQVTPCRHTEHFIYDEYVCKATNIKGTNESKVRLERASVPGQPVLVNYTVTQSTLDLNVDPPIHTGGMPPIGYELMYTAFGGPGRWYGPVYFPLDASTEAGRPRFRIHGLLGGIGYQVRLAARSIVGSGTAYEFSVRTLDSTRPGPVRIKEHVFGTYPYSQVVQWETPLNGGLPIIGYRIRIRPVHLLSPETLNPEQAITDPTVVGSGPWHQFTPQYNNPYINYYYLTNLDPDQVYQVVVEAENEHGFSLDGIDINKYGYLNRTPSDSPRLIHYSDVRTTITKFTSGQSSELVNDLVPIWSVFKTPSADLLGRPPRIFGSAVRMRNVSFLILLFTMYAVFSSAAI</sequence>
<dbReference type="InterPro" id="IPR013098">
    <property type="entry name" value="Ig_I-set"/>
</dbReference>
<proteinExistence type="predicted"/>
<dbReference type="InterPro" id="IPR003598">
    <property type="entry name" value="Ig_sub2"/>
</dbReference>
<dbReference type="InterPro" id="IPR036179">
    <property type="entry name" value="Ig-like_dom_sf"/>
</dbReference>
<feature type="chain" id="PRO_5023858430" evidence="2">
    <location>
        <begin position="22"/>
        <end position="875"/>
    </location>
</feature>
<dbReference type="GO" id="GO:0008046">
    <property type="term" value="F:axon guidance receptor activity"/>
    <property type="evidence" value="ECO:0007669"/>
    <property type="project" value="TreeGrafter"/>
</dbReference>
<feature type="domain" description="Ig-like" evidence="3">
    <location>
        <begin position="236"/>
        <end position="335"/>
    </location>
</feature>
<feature type="domain" description="Fibronectin type-III" evidence="4">
    <location>
        <begin position="569"/>
        <end position="675"/>
    </location>
</feature>
<evidence type="ECO:0000256" key="2">
    <source>
        <dbReference type="SAM" id="SignalP"/>
    </source>
</evidence>
<evidence type="ECO:0000313" key="6">
    <source>
        <dbReference type="Proteomes" id="UP000324629"/>
    </source>
</evidence>
<dbReference type="Pfam" id="PF07679">
    <property type="entry name" value="I-set"/>
    <property type="match status" value="1"/>
</dbReference>
<dbReference type="Pfam" id="PF00041">
    <property type="entry name" value="fn3"/>
    <property type="match status" value="1"/>
</dbReference>
<feature type="domain" description="Fibronectin type-III" evidence="4">
    <location>
        <begin position="676"/>
        <end position="797"/>
    </location>
</feature>
<feature type="domain" description="Ig-like" evidence="3">
    <location>
        <begin position="350"/>
        <end position="441"/>
    </location>
</feature>
<dbReference type="GO" id="GO:0043025">
    <property type="term" value="C:neuronal cell body"/>
    <property type="evidence" value="ECO:0007669"/>
    <property type="project" value="TreeGrafter"/>
</dbReference>
<dbReference type="PROSITE" id="PS50835">
    <property type="entry name" value="IG_LIKE"/>
    <property type="match status" value="5"/>
</dbReference>
<evidence type="ECO:0000256" key="1">
    <source>
        <dbReference type="ARBA" id="ARBA00022737"/>
    </source>
</evidence>
<dbReference type="PROSITE" id="PS50853">
    <property type="entry name" value="FN3"/>
    <property type="match status" value="2"/>
</dbReference>
<name>A0A5J4NUW5_9TREM</name>
<dbReference type="InterPro" id="IPR007110">
    <property type="entry name" value="Ig-like_dom"/>
</dbReference>
<keyword evidence="1" id="KW-0677">Repeat</keyword>
<dbReference type="PANTHER" id="PTHR45080">
    <property type="entry name" value="CONTACTIN 5"/>
    <property type="match status" value="1"/>
</dbReference>
<dbReference type="InterPro" id="IPR003599">
    <property type="entry name" value="Ig_sub"/>
</dbReference>
<feature type="domain" description="Ig-like" evidence="3">
    <location>
        <begin position="458"/>
        <end position="565"/>
    </location>
</feature>
<dbReference type="Gene3D" id="2.60.40.10">
    <property type="entry name" value="Immunoglobulins"/>
    <property type="match status" value="7"/>
</dbReference>
<accession>A0A5J4NUW5</accession>